<accession>A0A645BQ15</accession>
<dbReference type="InterPro" id="IPR024370">
    <property type="entry name" value="PBP_domain"/>
</dbReference>
<organism evidence="3">
    <name type="scientific">bioreactor metagenome</name>
    <dbReference type="NCBI Taxonomy" id="1076179"/>
    <lineage>
        <taxon>unclassified sequences</taxon>
        <taxon>metagenomes</taxon>
        <taxon>ecological metagenomes</taxon>
    </lineage>
</organism>
<protein>
    <submittedName>
        <fullName evidence="3">Phosphate-binding protein PstS 1</fullName>
    </submittedName>
</protein>
<dbReference type="PANTHER" id="PTHR30570:SF4">
    <property type="entry name" value="PHOSPHATE-BINDING PROTEIN PSTS 1"/>
    <property type="match status" value="1"/>
</dbReference>
<gene>
    <name evidence="3" type="primary">pstS1_15</name>
    <name evidence="3" type="ORF">SDC9_114297</name>
</gene>
<evidence type="ECO:0000256" key="1">
    <source>
        <dbReference type="ARBA" id="ARBA00022729"/>
    </source>
</evidence>
<dbReference type="InterPro" id="IPR050811">
    <property type="entry name" value="Phosphate_ABC_transporter"/>
</dbReference>
<dbReference type="Pfam" id="PF12849">
    <property type="entry name" value="PBP_like_2"/>
    <property type="match status" value="1"/>
</dbReference>
<dbReference type="AlphaFoldDB" id="A0A645BQ15"/>
<keyword evidence="1" id="KW-0732">Signal</keyword>
<feature type="domain" description="PBP" evidence="2">
    <location>
        <begin position="2"/>
        <end position="227"/>
    </location>
</feature>
<reference evidence="3" key="1">
    <citation type="submission" date="2019-08" db="EMBL/GenBank/DDBJ databases">
        <authorList>
            <person name="Kucharzyk K."/>
            <person name="Murdoch R.W."/>
            <person name="Higgins S."/>
            <person name="Loffler F."/>
        </authorList>
    </citation>
    <scope>NUCLEOTIDE SEQUENCE</scope>
</reference>
<evidence type="ECO:0000313" key="3">
    <source>
        <dbReference type="EMBL" id="MPM67375.1"/>
    </source>
</evidence>
<proteinExistence type="predicted"/>
<evidence type="ECO:0000259" key="2">
    <source>
        <dbReference type="Pfam" id="PF12849"/>
    </source>
</evidence>
<dbReference type="EMBL" id="VSSQ01021652">
    <property type="protein sequence ID" value="MPM67375.1"/>
    <property type="molecule type" value="Genomic_DNA"/>
</dbReference>
<sequence length="249" mass="26611">MQPLLTKAVSEFQSDSEFKGTITVSDVGSAQGIADLMDNQADIAASDISPTQTGLDETGLVDHQIAVLAVAVVVSPDISASLTNISVSDLRGIYTGAITDWTQVAGWKVAGMPISVYYQRAGSGIRTVFETYGIMTALSDQQLASYSSFSVFDSSATLTKALQGAKGAIGYAAMPFCSEVTMLQVEGVQPSYENVYTGKYKIWACQHLYTKGEPTGPVKSFLDFLSNEDFQESVAEIGYGLISEMKVSR</sequence>
<comment type="caution">
    <text evidence="3">The sequence shown here is derived from an EMBL/GenBank/DDBJ whole genome shotgun (WGS) entry which is preliminary data.</text>
</comment>
<dbReference type="Gene3D" id="3.40.190.10">
    <property type="entry name" value="Periplasmic binding protein-like II"/>
    <property type="match status" value="2"/>
</dbReference>
<dbReference type="SUPFAM" id="SSF53850">
    <property type="entry name" value="Periplasmic binding protein-like II"/>
    <property type="match status" value="1"/>
</dbReference>
<name>A0A645BQ15_9ZZZZ</name>
<dbReference type="PANTHER" id="PTHR30570">
    <property type="entry name" value="PERIPLASMIC PHOSPHATE BINDING COMPONENT OF PHOSPHATE ABC TRANSPORTER"/>
    <property type="match status" value="1"/>
</dbReference>